<dbReference type="GO" id="GO:0000156">
    <property type="term" value="F:phosphorelay response regulator activity"/>
    <property type="evidence" value="ECO:0007669"/>
    <property type="project" value="InterPro"/>
</dbReference>
<dbReference type="GO" id="GO:0003677">
    <property type="term" value="F:DNA binding"/>
    <property type="evidence" value="ECO:0007669"/>
    <property type="project" value="InterPro"/>
</dbReference>
<gene>
    <name evidence="4" type="ORF">SAMN02745751_02354</name>
</gene>
<dbReference type="PANTHER" id="PTHR37299:SF1">
    <property type="entry name" value="STAGE 0 SPORULATION PROTEIN A HOMOLOG"/>
    <property type="match status" value="1"/>
</dbReference>
<dbReference type="Pfam" id="PF04397">
    <property type="entry name" value="LytTR"/>
    <property type="match status" value="1"/>
</dbReference>
<dbReference type="EMBL" id="FQZL01000017">
    <property type="protein sequence ID" value="SHJ34587.1"/>
    <property type="molecule type" value="Genomic_DNA"/>
</dbReference>
<keyword evidence="5" id="KW-1185">Reference proteome</keyword>
<accession>A0A1M6IJL2</accession>
<dbReference type="InterPro" id="IPR011006">
    <property type="entry name" value="CheY-like_superfamily"/>
</dbReference>
<evidence type="ECO:0000256" key="1">
    <source>
        <dbReference type="PROSITE-ProRule" id="PRU00169"/>
    </source>
</evidence>
<feature type="domain" description="Response regulatory" evidence="2">
    <location>
        <begin position="3"/>
        <end position="120"/>
    </location>
</feature>
<evidence type="ECO:0000313" key="4">
    <source>
        <dbReference type="EMBL" id="SHJ34587.1"/>
    </source>
</evidence>
<evidence type="ECO:0000313" key="5">
    <source>
        <dbReference type="Proteomes" id="UP000184052"/>
    </source>
</evidence>
<sequence length="239" mass="28071">MAKIIIIEDEAAIRNDLAKTIRKIDEHIEIFETGSVLESMEIIQENDIDIFLIDIQLEDGNGYELAKRIRKIDSYKLNHIVFITAVPTHAMMAYENIHCYSYILKPIDQDLLEEQLFTLIKFGTKRKDSDDVLKLELELKSCKYVVNVDDIIYLEAINQKKYLKTTKDCIELTRTSMAGMMNRLPDYFIRCHKSFIINKNRIEYVDKARKVIRLNDIDEMIPIGRKYYVDIMEAAYEVN</sequence>
<dbReference type="SUPFAM" id="SSF52172">
    <property type="entry name" value="CheY-like"/>
    <property type="match status" value="1"/>
</dbReference>
<dbReference type="InterPro" id="IPR007492">
    <property type="entry name" value="LytTR_DNA-bd_dom"/>
</dbReference>
<keyword evidence="1" id="KW-0597">Phosphoprotein</keyword>
<protein>
    <submittedName>
        <fullName evidence="4">Two component transcriptional regulator, LytTR family</fullName>
    </submittedName>
</protein>
<dbReference type="Gene3D" id="3.40.50.2300">
    <property type="match status" value="1"/>
</dbReference>
<dbReference type="PROSITE" id="PS50930">
    <property type="entry name" value="HTH_LYTTR"/>
    <property type="match status" value="1"/>
</dbReference>
<dbReference type="InterPro" id="IPR046947">
    <property type="entry name" value="LytR-like"/>
</dbReference>
<dbReference type="InterPro" id="IPR001789">
    <property type="entry name" value="Sig_transdc_resp-reg_receiver"/>
</dbReference>
<dbReference type="PANTHER" id="PTHR37299">
    <property type="entry name" value="TRANSCRIPTIONAL REGULATOR-RELATED"/>
    <property type="match status" value="1"/>
</dbReference>
<feature type="domain" description="HTH LytTR-type" evidence="3">
    <location>
        <begin position="135"/>
        <end position="237"/>
    </location>
</feature>
<organism evidence="4 5">
    <name type="scientific">Dethiosulfatibacter aminovorans DSM 17477</name>
    <dbReference type="NCBI Taxonomy" id="1121476"/>
    <lineage>
        <taxon>Bacteria</taxon>
        <taxon>Bacillati</taxon>
        <taxon>Bacillota</taxon>
        <taxon>Tissierellia</taxon>
        <taxon>Dethiosulfatibacter</taxon>
    </lineage>
</organism>
<dbReference type="AlphaFoldDB" id="A0A1M6IJL2"/>
<dbReference type="PROSITE" id="PS50110">
    <property type="entry name" value="RESPONSE_REGULATORY"/>
    <property type="match status" value="1"/>
</dbReference>
<reference evidence="4 5" key="1">
    <citation type="submission" date="2016-11" db="EMBL/GenBank/DDBJ databases">
        <authorList>
            <person name="Jaros S."/>
            <person name="Januszkiewicz K."/>
            <person name="Wedrychowicz H."/>
        </authorList>
    </citation>
    <scope>NUCLEOTIDE SEQUENCE [LARGE SCALE GENOMIC DNA]</scope>
    <source>
        <strain evidence="4 5">DSM 17477</strain>
    </source>
</reference>
<dbReference type="RefSeq" id="WP_175548558.1">
    <property type="nucleotide sequence ID" value="NZ_FQZL01000017.1"/>
</dbReference>
<dbReference type="SMART" id="SM00850">
    <property type="entry name" value="LytTR"/>
    <property type="match status" value="1"/>
</dbReference>
<evidence type="ECO:0000259" key="3">
    <source>
        <dbReference type="PROSITE" id="PS50930"/>
    </source>
</evidence>
<evidence type="ECO:0000259" key="2">
    <source>
        <dbReference type="PROSITE" id="PS50110"/>
    </source>
</evidence>
<dbReference type="Pfam" id="PF00072">
    <property type="entry name" value="Response_reg"/>
    <property type="match status" value="1"/>
</dbReference>
<feature type="modified residue" description="4-aspartylphosphate" evidence="1">
    <location>
        <position position="54"/>
    </location>
</feature>
<name>A0A1M6IJL2_9FIRM</name>
<dbReference type="SMART" id="SM00448">
    <property type="entry name" value="REC"/>
    <property type="match status" value="1"/>
</dbReference>
<proteinExistence type="predicted"/>
<dbReference type="STRING" id="1121476.SAMN02745751_02354"/>
<dbReference type="Gene3D" id="2.40.50.1020">
    <property type="entry name" value="LytTr DNA-binding domain"/>
    <property type="match status" value="1"/>
</dbReference>
<dbReference type="Proteomes" id="UP000184052">
    <property type="component" value="Unassembled WGS sequence"/>
</dbReference>